<reference evidence="5 6" key="1">
    <citation type="journal article" date="2018" name="Front. Microbiol.">
        <title>Description and Comparative Genomics of Macrococcus caseolyticus subsp. hominis subsp. nov., Macrococcus goetzii sp. nov., Macrococcus epidermidis sp. nov., and Macrococcus bohemicus sp. nov., Novel Macrococci From Human Clinical Material With Virulence Potential and Suspected Uptake of Foreign DNA by Natural Transformation.</title>
        <authorList>
            <person name="Maslanova I."/>
            <person name="Wertheimer Z."/>
            <person name="Sedlacek I."/>
            <person name="Svec P."/>
            <person name="Indrakova A."/>
            <person name="Kovarovic V."/>
            <person name="Schumann P."/>
            <person name="Sproer C."/>
            <person name="Kralova S."/>
            <person name="Sedo O."/>
            <person name="Kristofova L."/>
            <person name="Vrbovska V."/>
            <person name="Fuzik T."/>
            <person name="Petras P."/>
            <person name="Zdrahal Z."/>
            <person name="Ruzickova V."/>
            <person name="Doskar J."/>
            <person name="Pantucek R."/>
        </authorList>
    </citation>
    <scope>NUCLEOTIDE SEQUENCE [LARGE SCALE GENOMIC DNA]</scope>
    <source>
        <strain evidence="5 6">CCM 4927</strain>
    </source>
</reference>
<evidence type="ECO:0000256" key="1">
    <source>
        <dbReference type="ARBA" id="ARBA00022679"/>
    </source>
</evidence>
<feature type="domain" description="BPL/LPL catalytic" evidence="4">
    <location>
        <begin position="38"/>
        <end position="222"/>
    </location>
</feature>
<dbReference type="InterPro" id="IPR045864">
    <property type="entry name" value="aa-tRNA-synth_II/BPL/LPL"/>
</dbReference>
<protein>
    <recommendedName>
        <fullName evidence="3">Octanoyl-[GcvH]:protein N-octanoyltransferase</fullName>
        <ecNumber evidence="3">2.3.1.204</ecNumber>
    </recommendedName>
    <alternativeName>
        <fullName evidence="3">Octanoyl-[GcvH]:E2 amidotransferase</fullName>
    </alternativeName>
</protein>
<dbReference type="PANTHER" id="PTHR43679">
    <property type="entry name" value="OCTANOYLTRANSFERASE LIPM-RELATED"/>
    <property type="match status" value="1"/>
</dbReference>
<dbReference type="InterPro" id="IPR004143">
    <property type="entry name" value="BPL_LPL_catalytic"/>
</dbReference>
<keyword evidence="5" id="KW-0436">Ligase</keyword>
<comment type="caution">
    <text evidence="5">The sequence shown here is derived from an EMBL/GenBank/DDBJ whole genome shotgun (WGS) entry which is preliminary data.</text>
</comment>
<dbReference type="InterPro" id="IPR024897">
    <property type="entry name" value="LipL"/>
</dbReference>
<evidence type="ECO:0000259" key="4">
    <source>
        <dbReference type="PROSITE" id="PS51733"/>
    </source>
</evidence>
<dbReference type="RefSeq" id="WP_099577060.1">
    <property type="nucleotide sequence ID" value="NZ_MJBI02000010.1"/>
</dbReference>
<dbReference type="Gene3D" id="3.30.930.10">
    <property type="entry name" value="Bira Bifunctional Protein, Domain 2"/>
    <property type="match status" value="1"/>
</dbReference>
<accession>A0A2G5NUT8</accession>
<evidence type="ECO:0000313" key="6">
    <source>
        <dbReference type="Proteomes" id="UP000229523"/>
    </source>
</evidence>
<dbReference type="EMBL" id="MJBI02000010">
    <property type="protein sequence ID" value="RAI79189.1"/>
    <property type="molecule type" value="Genomic_DNA"/>
</dbReference>
<comment type="catalytic activity">
    <reaction evidence="3">
        <text>N(6)-octanoyl-L-lysyl-[glycine-cleavage complex H protein] + L-lysyl-[lipoyl-carrier protein] = N(6)-octanoyl-L-lysyl-[lipoyl-carrier protein] + L-lysyl-[glycine-cleavage complex H protein]</text>
        <dbReference type="Rhea" id="RHEA:20213"/>
        <dbReference type="Rhea" id="RHEA-COMP:10500"/>
        <dbReference type="Rhea" id="RHEA-COMP:10501"/>
        <dbReference type="Rhea" id="RHEA-COMP:10503"/>
        <dbReference type="Rhea" id="RHEA-COMP:10504"/>
        <dbReference type="ChEBI" id="CHEBI:29969"/>
        <dbReference type="ChEBI" id="CHEBI:78809"/>
        <dbReference type="EC" id="2.3.1.204"/>
    </reaction>
</comment>
<dbReference type="InterPro" id="IPR050664">
    <property type="entry name" value="Octanoyltrans_LipM/LipL"/>
</dbReference>
<feature type="site" description="Lowers pKa of active site Cys" evidence="3">
    <location>
        <position position="154"/>
    </location>
</feature>
<evidence type="ECO:0000313" key="5">
    <source>
        <dbReference type="EMBL" id="RAI79189.1"/>
    </source>
</evidence>
<dbReference type="GO" id="GO:0016874">
    <property type="term" value="F:ligase activity"/>
    <property type="evidence" value="ECO:0007669"/>
    <property type="project" value="UniProtKB-KW"/>
</dbReference>
<dbReference type="HAMAP" id="MF_02119">
    <property type="entry name" value="LipL"/>
    <property type="match status" value="1"/>
</dbReference>
<dbReference type="SUPFAM" id="SSF55681">
    <property type="entry name" value="Class II aaRS and biotin synthetases"/>
    <property type="match status" value="1"/>
</dbReference>
<comment type="similarity">
    <text evidence="3">Belongs to the octanoyltransferase LipL family.</text>
</comment>
<comment type="function">
    <text evidence="3">Catalyzes the amidotransfer (transamidation) of the octanoyl moiety from octanoyl-GcvH to the lipoyl domain of the E2 subunit of lipoate-dependent enzymes.</text>
</comment>
<dbReference type="AlphaFoldDB" id="A0A2G5NUT8"/>
<dbReference type="GO" id="GO:0009107">
    <property type="term" value="P:lipoate biosynthetic process"/>
    <property type="evidence" value="ECO:0007669"/>
    <property type="project" value="UniProtKB-UniRule"/>
</dbReference>
<organism evidence="5 6">
    <name type="scientific">Macrococcoides goetzii</name>
    <dbReference type="NCBI Taxonomy" id="1891097"/>
    <lineage>
        <taxon>Bacteria</taxon>
        <taxon>Bacillati</taxon>
        <taxon>Bacillota</taxon>
        <taxon>Bacilli</taxon>
        <taxon>Bacillales</taxon>
        <taxon>Staphylococcaceae</taxon>
        <taxon>Macrococcoides</taxon>
    </lineage>
</organism>
<proteinExistence type="inferred from homology"/>
<dbReference type="EC" id="2.3.1.204" evidence="3"/>
<keyword evidence="2 3" id="KW-0012">Acyltransferase</keyword>
<dbReference type="GO" id="GO:0009249">
    <property type="term" value="P:protein lipoylation"/>
    <property type="evidence" value="ECO:0007669"/>
    <property type="project" value="UniProtKB-UniRule"/>
</dbReference>
<gene>
    <name evidence="3" type="primary">lipL</name>
    <name evidence="5" type="ORF">BFS35_012615</name>
</gene>
<feature type="active site" description="Acyl-thioester intermediate" evidence="3">
    <location>
        <position position="142"/>
    </location>
</feature>
<keyword evidence="6" id="KW-1185">Reference proteome</keyword>
<dbReference type="GO" id="GO:0033819">
    <property type="term" value="F:lipoyl(octanoyl) transferase activity"/>
    <property type="evidence" value="ECO:0007669"/>
    <property type="project" value="InterPro"/>
</dbReference>
<evidence type="ECO:0000256" key="2">
    <source>
        <dbReference type="ARBA" id="ARBA00023315"/>
    </source>
</evidence>
<dbReference type="CDD" id="cd16443">
    <property type="entry name" value="LplA"/>
    <property type="match status" value="1"/>
</dbReference>
<evidence type="ECO:0000256" key="3">
    <source>
        <dbReference type="HAMAP-Rule" id="MF_02119"/>
    </source>
</evidence>
<name>A0A2G5NUT8_9STAP</name>
<comment type="pathway">
    <text evidence="3">Protein modification; protein lipoylation via endogenous pathway; protein N(6)-(lipoyl)lysine from octanoyl-[acyl-carrier-protein].</text>
</comment>
<dbReference type="Proteomes" id="UP000229523">
    <property type="component" value="Unassembled WGS sequence"/>
</dbReference>
<dbReference type="Pfam" id="PF21948">
    <property type="entry name" value="LplA-B_cat"/>
    <property type="match status" value="1"/>
</dbReference>
<dbReference type="PROSITE" id="PS51733">
    <property type="entry name" value="BPL_LPL_CATALYTIC"/>
    <property type="match status" value="1"/>
</dbReference>
<sequence>MTKSIFEENWQYVDHTRGLQPMQSFAFDDMYCHLIGQQNHDSVVRTWIHDHVIILGMHDARLPYIEEGIAFLNNHGYGAIVRNSGGLGVVLDAGVLNISIIFPGDITFSIDAGYEYMYELIQEMFKDYHKHIEAKEIVHSYCPGSYDLSIDNKKFAGISQRRVKDGIAVQIYLCVEGSGSARAELMRQFYDVARRGETTKFTYPEIDPECMASLSELLGVELTVDEVIFKLLYALKDLGATLSNNEMTDAMWTLYNDYFERMTERNAKIKINQGGEANA</sequence>
<dbReference type="PANTHER" id="PTHR43679:SF2">
    <property type="entry name" value="OCTANOYL-[GCVH]:PROTEIN N-OCTANOYLTRANSFERASE"/>
    <property type="match status" value="1"/>
</dbReference>
<comment type="miscellaneous">
    <text evidence="3">The reaction proceeds via a thioester-linked acyl-enzyme intermediate.</text>
</comment>
<keyword evidence="1 3" id="KW-0808">Transferase</keyword>